<protein>
    <submittedName>
        <fullName evidence="1">Uncharacterized protein</fullName>
    </submittedName>
</protein>
<dbReference type="OrthoDB" id="249874at2759"/>
<gene>
    <name evidence="1" type="ORF">ABL78_4244</name>
</gene>
<organism evidence="1 2">
    <name type="scientific">Leptomonas seymouri</name>
    <dbReference type="NCBI Taxonomy" id="5684"/>
    <lineage>
        <taxon>Eukaryota</taxon>
        <taxon>Discoba</taxon>
        <taxon>Euglenozoa</taxon>
        <taxon>Kinetoplastea</taxon>
        <taxon>Metakinetoplastina</taxon>
        <taxon>Trypanosomatida</taxon>
        <taxon>Trypanosomatidae</taxon>
        <taxon>Leishmaniinae</taxon>
        <taxon>Leptomonas</taxon>
    </lineage>
</organism>
<dbReference type="Proteomes" id="UP000038009">
    <property type="component" value="Unassembled WGS sequence"/>
</dbReference>
<keyword evidence="2" id="KW-1185">Reference proteome</keyword>
<dbReference type="OMA" id="CESMFAC"/>
<accession>A0A0N0P5N8</accession>
<dbReference type="EMBL" id="LJSK01000120">
    <property type="protein sequence ID" value="KPI86686.1"/>
    <property type="molecule type" value="Genomic_DNA"/>
</dbReference>
<dbReference type="VEuPathDB" id="TriTrypDB:Lsey_0120_0110"/>
<dbReference type="AlphaFoldDB" id="A0A0N0P5N8"/>
<evidence type="ECO:0000313" key="2">
    <source>
        <dbReference type="Proteomes" id="UP000038009"/>
    </source>
</evidence>
<dbReference type="InterPro" id="IPR029063">
    <property type="entry name" value="SAM-dependent_MTases_sf"/>
</dbReference>
<name>A0A0N0P5N8_LEPSE</name>
<comment type="caution">
    <text evidence="1">The sequence shown here is derived from an EMBL/GenBank/DDBJ whole genome shotgun (WGS) entry which is preliminary data.</text>
</comment>
<reference evidence="1 2" key="1">
    <citation type="journal article" date="2015" name="PLoS Pathog.">
        <title>Leptomonas seymouri: Adaptations to the Dixenous Life Cycle Analyzed by Genome Sequencing, Transcriptome Profiling and Co-infection with Leishmania donovani.</title>
        <authorList>
            <person name="Kraeva N."/>
            <person name="Butenko A."/>
            <person name="Hlavacova J."/>
            <person name="Kostygov A."/>
            <person name="Myskova J."/>
            <person name="Grybchuk D."/>
            <person name="Lestinova T."/>
            <person name="Votypka J."/>
            <person name="Volf P."/>
            <person name="Opperdoes F."/>
            <person name="Flegontov P."/>
            <person name="Lukes J."/>
            <person name="Yurchenko V."/>
        </authorList>
    </citation>
    <scope>NUCLEOTIDE SEQUENCE [LARGE SCALE GENOMIC DNA]</scope>
    <source>
        <strain evidence="1 2">ATCC 30220</strain>
    </source>
</reference>
<evidence type="ECO:0000313" key="1">
    <source>
        <dbReference type="EMBL" id="KPI86686.1"/>
    </source>
</evidence>
<sequence>MLRWTRRVLTIDAASGFEKIAPGDAAKQKASLHRLLYVHNEGVARNSRGTIAVTNTYGTEAALFFDHYQLAVLPSVSGGAARQPLRAKLLESGAVAGVQQHVVAPWLRGEGRKVVVFGCRSVSYLRRQLLTDVEHVYLVVDASLKDLAGAAAALTREFPHRLFFVRCESMFACLEVLPPETVDVALVPMPVPFWSKQSSYRRLVHFDFCCSLHRSLRVREAPTDPRGVVFFTDCEPYAAFMMEHLEEAKLVVPYTRKNPQDIFRRWLPHDGVAVMEGRGEVRQREFPKQRESEVVALAAAKSGPTTAEACRLLAAYTYARKYYRDFTTEAPTP</sequence>
<proteinExistence type="predicted"/>
<dbReference type="Gene3D" id="3.40.50.150">
    <property type="entry name" value="Vaccinia Virus protein VP39"/>
    <property type="match status" value="1"/>
</dbReference>